<evidence type="ECO:0000313" key="11">
    <source>
        <dbReference type="EMBL" id="MDO7788250.1"/>
    </source>
</evidence>
<proteinExistence type="inferred from homology"/>
<evidence type="ECO:0000259" key="10">
    <source>
        <dbReference type="Pfam" id="PF21694"/>
    </source>
</evidence>
<evidence type="ECO:0000313" key="12">
    <source>
        <dbReference type="Proteomes" id="UP001172911"/>
    </source>
</evidence>
<dbReference type="NCBIfam" id="TIGR01128">
    <property type="entry name" value="holA"/>
    <property type="match status" value="1"/>
</dbReference>
<dbReference type="InterPro" id="IPR008921">
    <property type="entry name" value="DNA_pol3_clamp-load_cplx_C"/>
</dbReference>
<dbReference type="EC" id="2.7.7.7" evidence="1"/>
<evidence type="ECO:0000256" key="3">
    <source>
        <dbReference type="ARBA" id="ARBA00022679"/>
    </source>
</evidence>
<comment type="catalytic activity">
    <reaction evidence="8">
        <text>DNA(n) + a 2'-deoxyribonucleoside 5'-triphosphate = DNA(n+1) + diphosphate</text>
        <dbReference type="Rhea" id="RHEA:22508"/>
        <dbReference type="Rhea" id="RHEA-COMP:17339"/>
        <dbReference type="Rhea" id="RHEA-COMP:17340"/>
        <dbReference type="ChEBI" id="CHEBI:33019"/>
        <dbReference type="ChEBI" id="CHEBI:61560"/>
        <dbReference type="ChEBI" id="CHEBI:173112"/>
        <dbReference type="EC" id="2.7.7.7"/>
    </reaction>
</comment>
<dbReference type="InterPro" id="IPR027417">
    <property type="entry name" value="P-loop_NTPase"/>
</dbReference>
<dbReference type="Pfam" id="PF06144">
    <property type="entry name" value="DNA_pol3_delta"/>
    <property type="match status" value="1"/>
</dbReference>
<reference evidence="11" key="1">
    <citation type="journal article" date="2023" name="J. Hazard. Mater.">
        <title>Anaerobic biodegradation of pyrene and benzo[a]pyrene by a new sulfate-reducing Desulforamulus aquiferis strain DSA.</title>
        <authorList>
            <person name="Zhang Z."/>
            <person name="Sun J."/>
            <person name="Gong X."/>
            <person name="Wang C."/>
            <person name="Wang H."/>
        </authorList>
    </citation>
    <scope>NUCLEOTIDE SEQUENCE</scope>
    <source>
        <strain evidence="11">DSA</strain>
    </source>
</reference>
<dbReference type="InterPro" id="IPR010372">
    <property type="entry name" value="DNA_pol3_delta_N"/>
</dbReference>
<organism evidence="11 12">
    <name type="scientific">Desulforamulus aquiferis</name>
    <dbReference type="NCBI Taxonomy" id="1397668"/>
    <lineage>
        <taxon>Bacteria</taxon>
        <taxon>Bacillati</taxon>
        <taxon>Bacillota</taxon>
        <taxon>Clostridia</taxon>
        <taxon>Eubacteriales</taxon>
        <taxon>Peptococcaceae</taxon>
        <taxon>Desulforamulus</taxon>
    </lineage>
</organism>
<dbReference type="SUPFAM" id="SSF48019">
    <property type="entry name" value="post-AAA+ oligomerization domain-like"/>
    <property type="match status" value="1"/>
</dbReference>
<dbReference type="Pfam" id="PF21694">
    <property type="entry name" value="DNA_pol3_delta_C"/>
    <property type="match status" value="1"/>
</dbReference>
<dbReference type="GO" id="GO:0003677">
    <property type="term" value="F:DNA binding"/>
    <property type="evidence" value="ECO:0007669"/>
    <property type="project" value="InterPro"/>
</dbReference>
<dbReference type="GO" id="GO:0009360">
    <property type="term" value="C:DNA polymerase III complex"/>
    <property type="evidence" value="ECO:0007669"/>
    <property type="project" value="InterPro"/>
</dbReference>
<dbReference type="InterPro" id="IPR005790">
    <property type="entry name" value="DNA_polIII_delta"/>
</dbReference>
<evidence type="ECO:0000259" key="9">
    <source>
        <dbReference type="Pfam" id="PF06144"/>
    </source>
</evidence>
<dbReference type="PANTHER" id="PTHR34388">
    <property type="entry name" value="DNA POLYMERASE III SUBUNIT DELTA"/>
    <property type="match status" value="1"/>
</dbReference>
<comment type="caution">
    <text evidence="11">The sequence shown here is derived from an EMBL/GenBank/DDBJ whole genome shotgun (WGS) entry which is preliminary data.</text>
</comment>
<dbReference type="InterPro" id="IPR048466">
    <property type="entry name" value="DNA_pol3_delta-like_C"/>
</dbReference>
<sequence length="361" mass="40191">MEYYVGLKNSLERGIIAPVYLFHGEEEYLKEKAISMFKDYLLPGAADFNLDIIDGEGTGTEISTVISLAENLPFLAEKRLVIVKKAPWFKGKGKSKVTGAKVEKQDKSDGNEELFFKYLNDPSPSTCLIFVTGDPVDRRKKLFKAIESSGRVIDFKSLKAAEMVNWVIERFKHAGKKISPPAARLLVDANGRLGLMNLYNEVEKLMTFAWDKKEVSPQDVEMVVVLNLEQNIFTVVDEAVVGNLSRALAGIRELLTLKEPPVKILTMLGRQFRLAIQAEALVKEGCPERELAGRLGVHDFVARKALGQARKSGPARLRYALEQLSSMDAAIKKGRQDFLPAIENTLINLNRIGDGNIKSIP</sequence>
<dbReference type="GO" id="GO:0006261">
    <property type="term" value="P:DNA-templated DNA replication"/>
    <property type="evidence" value="ECO:0007669"/>
    <property type="project" value="TreeGrafter"/>
</dbReference>
<evidence type="ECO:0000256" key="5">
    <source>
        <dbReference type="ARBA" id="ARBA00022705"/>
    </source>
</evidence>
<keyword evidence="5" id="KW-0235">DNA replication</keyword>
<reference evidence="11" key="2">
    <citation type="submission" date="2023-03" db="EMBL/GenBank/DDBJ databases">
        <authorList>
            <person name="Zhang Z."/>
        </authorList>
    </citation>
    <scope>NUCLEOTIDE SEQUENCE</scope>
    <source>
        <strain evidence="11">DSA</strain>
    </source>
</reference>
<comment type="similarity">
    <text evidence="7">Belongs to the DNA polymerase HolA subunit family.</text>
</comment>
<dbReference type="PANTHER" id="PTHR34388:SF1">
    <property type="entry name" value="DNA POLYMERASE III SUBUNIT DELTA"/>
    <property type="match status" value="1"/>
</dbReference>
<evidence type="ECO:0000256" key="2">
    <source>
        <dbReference type="ARBA" id="ARBA00017703"/>
    </source>
</evidence>
<dbReference type="EMBL" id="JARPTC010000020">
    <property type="protein sequence ID" value="MDO7788250.1"/>
    <property type="molecule type" value="Genomic_DNA"/>
</dbReference>
<evidence type="ECO:0000256" key="8">
    <source>
        <dbReference type="ARBA" id="ARBA00049244"/>
    </source>
</evidence>
<dbReference type="Gene3D" id="1.20.272.10">
    <property type="match status" value="1"/>
</dbReference>
<keyword evidence="6" id="KW-0239">DNA-directed DNA polymerase</keyword>
<dbReference type="Proteomes" id="UP001172911">
    <property type="component" value="Unassembled WGS sequence"/>
</dbReference>
<dbReference type="RefSeq" id="WP_304544019.1">
    <property type="nucleotide sequence ID" value="NZ_JARPTC010000020.1"/>
</dbReference>
<dbReference type="SUPFAM" id="SSF52540">
    <property type="entry name" value="P-loop containing nucleoside triphosphate hydrolases"/>
    <property type="match status" value="1"/>
</dbReference>
<evidence type="ECO:0000256" key="7">
    <source>
        <dbReference type="ARBA" id="ARBA00034754"/>
    </source>
</evidence>
<name>A0AAW7ZHF3_9FIRM</name>
<keyword evidence="4 11" id="KW-0548">Nucleotidyltransferase</keyword>
<keyword evidence="12" id="KW-1185">Reference proteome</keyword>
<dbReference type="AlphaFoldDB" id="A0AAW7ZHF3"/>
<gene>
    <name evidence="11" type="primary">holA</name>
    <name evidence="11" type="ORF">P6N53_13545</name>
</gene>
<feature type="domain" description="DNA polymerase III delta subunit-like C-terminal" evidence="10">
    <location>
        <begin position="229"/>
        <end position="348"/>
    </location>
</feature>
<dbReference type="Gene3D" id="3.40.50.300">
    <property type="entry name" value="P-loop containing nucleotide triphosphate hydrolases"/>
    <property type="match status" value="1"/>
</dbReference>
<dbReference type="GO" id="GO:0003887">
    <property type="term" value="F:DNA-directed DNA polymerase activity"/>
    <property type="evidence" value="ECO:0007669"/>
    <property type="project" value="UniProtKB-KW"/>
</dbReference>
<evidence type="ECO:0000256" key="1">
    <source>
        <dbReference type="ARBA" id="ARBA00012417"/>
    </source>
</evidence>
<evidence type="ECO:0000256" key="6">
    <source>
        <dbReference type="ARBA" id="ARBA00022932"/>
    </source>
</evidence>
<feature type="domain" description="DNA polymerase III delta N-terminal" evidence="9">
    <location>
        <begin position="20"/>
        <end position="155"/>
    </location>
</feature>
<dbReference type="Gene3D" id="1.10.8.60">
    <property type="match status" value="1"/>
</dbReference>
<evidence type="ECO:0000256" key="4">
    <source>
        <dbReference type="ARBA" id="ARBA00022695"/>
    </source>
</evidence>
<protein>
    <recommendedName>
        <fullName evidence="2">DNA polymerase III subunit delta</fullName>
        <ecNumber evidence="1">2.7.7.7</ecNumber>
    </recommendedName>
</protein>
<keyword evidence="3 11" id="KW-0808">Transferase</keyword>
<accession>A0AAW7ZHF3</accession>